<evidence type="ECO:0000256" key="1">
    <source>
        <dbReference type="SAM" id="Phobius"/>
    </source>
</evidence>
<feature type="transmembrane region" description="Helical" evidence="1">
    <location>
        <begin position="20"/>
        <end position="39"/>
    </location>
</feature>
<evidence type="ECO:0000313" key="3">
    <source>
        <dbReference type="Proteomes" id="UP000324781"/>
    </source>
</evidence>
<proteinExistence type="predicted"/>
<dbReference type="AlphaFoldDB" id="A0A1M6CQP3"/>
<keyword evidence="1" id="KW-0472">Membrane</keyword>
<gene>
    <name evidence="2" type="ORF">SAMN05444373_100596</name>
</gene>
<dbReference type="EMBL" id="FQZP01000005">
    <property type="protein sequence ID" value="SHI63171.1"/>
    <property type="molecule type" value="Genomic_DNA"/>
</dbReference>
<reference evidence="2 3" key="1">
    <citation type="submission" date="2016-11" db="EMBL/GenBank/DDBJ databases">
        <authorList>
            <person name="Varghese N."/>
            <person name="Submissions S."/>
        </authorList>
    </citation>
    <scope>NUCLEOTIDE SEQUENCE [LARGE SCALE GENOMIC DNA]</scope>
    <source>
        <strain evidence="2 3">DSM 19027</strain>
    </source>
</reference>
<keyword evidence="3" id="KW-1185">Reference proteome</keyword>
<evidence type="ECO:0000313" key="2">
    <source>
        <dbReference type="EMBL" id="SHI63171.1"/>
    </source>
</evidence>
<dbReference type="Proteomes" id="UP000324781">
    <property type="component" value="Unassembled WGS sequence"/>
</dbReference>
<sequence>MGSFSINHLLRDVWADGFSLPAAIPIFEHFACLIGCVVANPKQMAIDRREERYAAIRDGADTAYSFIE</sequence>
<name>A0A1M6CQP3_9FIRM</name>
<protein>
    <submittedName>
        <fullName evidence="2">Uncharacterized protein</fullName>
    </submittedName>
</protein>
<accession>A0A1M6CQP3</accession>
<keyword evidence="1" id="KW-1133">Transmembrane helix</keyword>
<dbReference type="RefSeq" id="WP_149677858.1">
    <property type="nucleotide sequence ID" value="NZ_FQZP01000005.1"/>
</dbReference>
<organism evidence="2 3">
    <name type="scientific">Thermoclostridium caenicola</name>
    <dbReference type="NCBI Taxonomy" id="659425"/>
    <lineage>
        <taxon>Bacteria</taxon>
        <taxon>Bacillati</taxon>
        <taxon>Bacillota</taxon>
        <taxon>Clostridia</taxon>
        <taxon>Eubacteriales</taxon>
        <taxon>Oscillospiraceae</taxon>
        <taxon>Thermoclostridium</taxon>
    </lineage>
</organism>
<keyword evidence="1" id="KW-0812">Transmembrane</keyword>